<dbReference type="GO" id="GO:0005737">
    <property type="term" value="C:cytoplasm"/>
    <property type="evidence" value="ECO:0007669"/>
    <property type="project" value="TreeGrafter"/>
</dbReference>
<proteinExistence type="predicted"/>
<dbReference type="OrthoDB" id="8762551at2759"/>
<organism evidence="3 4">
    <name type="scientific">Liparis tanakae</name>
    <name type="common">Tanaka's snailfish</name>
    <dbReference type="NCBI Taxonomy" id="230148"/>
    <lineage>
        <taxon>Eukaryota</taxon>
        <taxon>Metazoa</taxon>
        <taxon>Chordata</taxon>
        <taxon>Craniata</taxon>
        <taxon>Vertebrata</taxon>
        <taxon>Euteleostomi</taxon>
        <taxon>Actinopterygii</taxon>
        <taxon>Neopterygii</taxon>
        <taxon>Teleostei</taxon>
        <taxon>Neoteleostei</taxon>
        <taxon>Acanthomorphata</taxon>
        <taxon>Eupercaria</taxon>
        <taxon>Perciformes</taxon>
        <taxon>Cottioidei</taxon>
        <taxon>Cottales</taxon>
        <taxon>Liparidae</taxon>
        <taxon>Liparis</taxon>
    </lineage>
</organism>
<name>A0A4Z2FJR2_9TELE</name>
<dbReference type="GO" id="GO:0005886">
    <property type="term" value="C:plasma membrane"/>
    <property type="evidence" value="ECO:0007669"/>
    <property type="project" value="TreeGrafter"/>
</dbReference>
<dbReference type="AlphaFoldDB" id="A0A4Z2FJR2"/>
<evidence type="ECO:0000259" key="2">
    <source>
        <dbReference type="Pfam" id="PF16511"/>
    </source>
</evidence>
<feature type="domain" description="Talin N-terminal F0" evidence="2">
    <location>
        <begin position="129"/>
        <end position="204"/>
    </location>
</feature>
<dbReference type="GO" id="GO:0030036">
    <property type="term" value="P:actin cytoskeleton organization"/>
    <property type="evidence" value="ECO:0007669"/>
    <property type="project" value="TreeGrafter"/>
</dbReference>
<evidence type="ECO:0000313" key="4">
    <source>
        <dbReference type="Proteomes" id="UP000314294"/>
    </source>
</evidence>
<sequence length="208" mass="22934">MEGALHVAVPGESRPTCASFQTDGGPRGPSRVEELPVSSTLWLQSEPYVQMTLEAVAGPEGRVAVDAAAVHLCPPLYVQDKVGTAAAMANVGRRIWEQWANHTVDLQFCTHQGVLVGEAKVLPTKMVALSLKICVRQCNVVKTMQFEPSTPVYDACRIIRERVPEAQTGQDYGLFLSDDDPRKGIWLESGRTLDYYMLRNGVRLSHRV</sequence>
<comment type="caution">
    <text evidence="3">The sequence shown here is derived from an EMBL/GenBank/DDBJ whole genome shotgun (WGS) entry which is preliminary data.</text>
</comment>
<dbReference type="FunFam" id="3.10.20.90:FF:000028">
    <property type="entry name" value="Talin 2"/>
    <property type="match status" value="1"/>
</dbReference>
<gene>
    <name evidence="3" type="primary">TLN2_1</name>
    <name evidence="3" type="ORF">EYF80_048620</name>
</gene>
<dbReference type="PANTHER" id="PTHR19981">
    <property type="entry name" value="TALIN"/>
    <property type="match status" value="1"/>
</dbReference>
<reference evidence="3 4" key="1">
    <citation type="submission" date="2019-03" db="EMBL/GenBank/DDBJ databases">
        <title>First draft genome of Liparis tanakae, snailfish: a comprehensive survey of snailfish specific genes.</title>
        <authorList>
            <person name="Kim W."/>
            <person name="Song I."/>
            <person name="Jeong J.-H."/>
            <person name="Kim D."/>
            <person name="Kim S."/>
            <person name="Ryu S."/>
            <person name="Song J.Y."/>
            <person name="Lee S.K."/>
        </authorList>
    </citation>
    <scope>NUCLEOTIDE SEQUENCE [LARGE SCALE GENOMIC DNA]</scope>
    <source>
        <tissue evidence="3">Muscle</tissue>
    </source>
</reference>
<accession>A0A4Z2FJR2</accession>
<evidence type="ECO:0000256" key="1">
    <source>
        <dbReference type="SAM" id="MobiDB-lite"/>
    </source>
</evidence>
<dbReference type="Proteomes" id="UP000314294">
    <property type="component" value="Unassembled WGS sequence"/>
</dbReference>
<dbReference type="EMBL" id="SRLO01001126">
    <property type="protein sequence ID" value="TNN41215.1"/>
    <property type="molecule type" value="Genomic_DNA"/>
</dbReference>
<keyword evidence="4" id="KW-1185">Reference proteome</keyword>
<dbReference type="GO" id="GO:0098609">
    <property type="term" value="P:cell-cell adhesion"/>
    <property type="evidence" value="ECO:0007669"/>
    <property type="project" value="TreeGrafter"/>
</dbReference>
<dbReference type="Gene3D" id="3.10.20.90">
    <property type="entry name" value="Phosphatidylinositol 3-kinase Catalytic Subunit, Chain A, domain 1"/>
    <property type="match status" value="1"/>
</dbReference>
<evidence type="ECO:0000313" key="3">
    <source>
        <dbReference type="EMBL" id="TNN41215.1"/>
    </source>
</evidence>
<dbReference type="GO" id="GO:0005178">
    <property type="term" value="F:integrin binding"/>
    <property type="evidence" value="ECO:0007669"/>
    <property type="project" value="TreeGrafter"/>
</dbReference>
<dbReference type="GO" id="GO:0005925">
    <property type="term" value="C:focal adhesion"/>
    <property type="evidence" value="ECO:0007669"/>
    <property type="project" value="TreeGrafter"/>
</dbReference>
<dbReference type="InterPro" id="IPR032425">
    <property type="entry name" value="FERM_f0"/>
</dbReference>
<protein>
    <submittedName>
        <fullName evidence="3">Talin-2</fullName>
    </submittedName>
</protein>
<feature type="region of interest" description="Disordered" evidence="1">
    <location>
        <begin position="1"/>
        <end position="31"/>
    </location>
</feature>
<dbReference type="PANTHER" id="PTHR19981:SF34">
    <property type="entry name" value="TALIN-2"/>
    <property type="match status" value="1"/>
</dbReference>
<dbReference type="Pfam" id="PF16511">
    <property type="entry name" value="FERM_f0"/>
    <property type="match status" value="1"/>
</dbReference>